<gene>
    <name evidence="2" type="ORF">AN672_10340</name>
</gene>
<comment type="caution">
    <text evidence="2">The sequence shown here is derived from an EMBL/GenBank/DDBJ whole genome shotgun (WGS) entry which is preliminary data.</text>
</comment>
<reference evidence="2 3" key="2">
    <citation type="journal article" date="2017" name="PLoS ONE">
        <title>Genomic and phenotypic characterisation of fluoroquinolone resistance mechanisms in Enterobacteriaceae in Durban, South Africa.</title>
        <authorList>
            <person name="Osei Sekyere J."/>
            <person name="Amoako D.G."/>
        </authorList>
    </citation>
    <scope>NUCLEOTIDE SEQUENCE [LARGE SCALE GENOMIC DNA]</scope>
    <source>
        <strain evidence="2 3">ST62:944112508</strain>
    </source>
</reference>
<dbReference type="InterPro" id="IPR056974">
    <property type="entry name" value="Tail_Gp41-like"/>
</dbReference>
<dbReference type="AlphaFoldDB" id="A0A0P8HM39"/>
<accession>A0A0P8HM39</accession>
<feature type="region of interest" description="Disordered" evidence="1">
    <location>
        <begin position="102"/>
        <end position="131"/>
    </location>
</feature>
<proteinExistence type="predicted"/>
<feature type="compositionally biased region" description="Basic and acidic residues" evidence="1">
    <location>
        <begin position="113"/>
        <end position="122"/>
    </location>
</feature>
<dbReference type="EMBL" id="LJEB01000041">
    <property type="protein sequence ID" value="KPR55609.1"/>
    <property type="molecule type" value="Genomic_DNA"/>
</dbReference>
<dbReference type="RefSeq" id="WP_016239596.1">
    <property type="nucleotide sequence ID" value="NZ_JAAMQB010000001.1"/>
</dbReference>
<dbReference type="Proteomes" id="UP000050520">
    <property type="component" value="Unassembled WGS sequence"/>
</dbReference>
<dbReference type="Pfam" id="PF23746">
    <property type="entry name" value="Gp41_Mu"/>
    <property type="match status" value="1"/>
</dbReference>
<name>A0A0P8HM39_CITFR</name>
<evidence type="ECO:0000313" key="3">
    <source>
        <dbReference type="Proteomes" id="UP000050520"/>
    </source>
</evidence>
<sequence length="131" mass="14385">MAELTFPLVHGLRTGKGTTDEMLHKDVTLRELTSRDVIESQLASERVVIGDNGKAVAYCSEVMMGLEMMRRQIKKIGEIPGPLDMNQIYALHPEDLKLLTEKGQAMDDMLGETAERGRHDADGSGAQSTAD</sequence>
<evidence type="ECO:0000256" key="1">
    <source>
        <dbReference type="SAM" id="MobiDB-lite"/>
    </source>
</evidence>
<protein>
    <submittedName>
        <fullName evidence="2">Uncharacterized protein</fullName>
    </submittedName>
</protein>
<evidence type="ECO:0000313" key="2">
    <source>
        <dbReference type="EMBL" id="KPR55609.1"/>
    </source>
</evidence>
<reference evidence="3" key="1">
    <citation type="submission" date="2015-09" db="EMBL/GenBank/DDBJ databases">
        <title>Prevalence of NDMs in South Africa.</title>
        <authorList>
            <person name="Osei Sekyere J."/>
            <person name="Govinden U."/>
            <person name="Essack S."/>
            <person name="Haldorsen B."/>
            <person name="Samuelsen O."/>
            <person name="Aasnaes B."/>
            <person name="Sundsfjord A."/>
        </authorList>
    </citation>
    <scope>NUCLEOTIDE SEQUENCE [LARGE SCALE GENOMIC DNA]</scope>
    <source>
        <strain evidence="3">ST62:944112508</strain>
    </source>
</reference>
<organism evidence="2 3">
    <name type="scientific">Citrobacter freundii</name>
    <dbReference type="NCBI Taxonomy" id="546"/>
    <lineage>
        <taxon>Bacteria</taxon>
        <taxon>Pseudomonadati</taxon>
        <taxon>Pseudomonadota</taxon>
        <taxon>Gammaproteobacteria</taxon>
        <taxon>Enterobacterales</taxon>
        <taxon>Enterobacteriaceae</taxon>
        <taxon>Citrobacter</taxon>
        <taxon>Citrobacter freundii complex</taxon>
    </lineage>
</organism>